<dbReference type="Gene3D" id="1.20.58.1480">
    <property type="match status" value="1"/>
</dbReference>
<evidence type="ECO:0000256" key="3">
    <source>
        <dbReference type="ARBA" id="ARBA00022833"/>
    </source>
</evidence>
<dbReference type="PANTHER" id="PTHR23327:SF42">
    <property type="entry name" value="LON PEPTIDASE N-TERMINAL DOMAIN AND RING FINGER PROTEIN C14F5.10C"/>
    <property type="match status" value="1"/>
</dbReference>
<dbReference type="Pfam" id="PF02190">
    <property type="entry name" value="LON_substr_bdg"/>
    <property type="match status" value="1"/>
</dbReference>
<feature type="compositionally biased region" description="Low complexity" evidence="5">
    <location>
        <begin position="346"/>
        <end position="357"/>
    </location>
</feature>
<protein>
    <submittedName>
        <fullName evidence="8">Uncharacterized protein</fullName>
    </submittedName>
</protein>
<accession>A0ABR2VP54</accession>
<feature type="region of interest" description="Disordered" evidence="5">
    <location>
        <begin position="338"/>
        <end position="362"/>
    </location>
</feature>
<evidence type="ECO:0000259" key="7">
    <source>
        <dbReference type="PROSITE" id="PS51787"/>
    </source>
</evidence>
<evidence type="ECO:0000256" key="4">
    <source>
        <dbReference type="PROSITE-ProRule" id="PRU00175"/>
    </source>
</evidence>
<dbReference type="PROSITE" id="PS51787">
    <property type="entry name" value="LON_N"/>
    <property type="match status" value="1"/>
</dbReference>
<keyword evidence="9" id="KW-1185">Reference proteome</keyword>
<dbReference type="PROSITE" id="PS50089">
    <property type="entry name" value="ZF_RING_2"/>
    <property type="match status" value="1"/>
</dbReference>
<sequence length="463" mass="52528">MLDQTMKSTYSTDYPITLDHALKILACASCGEPFNHPVTLDCGNTVCLGCLSEVTDNTKSVCAIASCNSKHNYIKDVHVDVTLAELTKICLKEIESTVPTIEECDYNPSFPELTNNRTEENYNECAGERVPGSPNASPPNLTELLTLEFECQICYQVFHDPVTTVCGHTFCLGCLQRTYDHRDSCPMCRHQLTYNEVSHPSINYALNKLVGLCLPEVVLERKIQLDREIHKANDEVPLFVCSLVFPGMPCHLHIFEPKYRLMIRRCMDTRLRQFGMLLPGKNGNPFVNYGTMLKINSIDSLPDGRSLVQTVGVYRFKVKEYSNSDGYFTGRVERIEDDPSMENTISEPPSVESENSNTTSPLVAEESLITPEEMMSTVKEFMNSLRNGSAPWLLQKLDSTYGSMPNEPEEFSFWAASVIPIDEYEKYKLLTTTSTKLRLRMIVHWTELFREQWWFSRGGCATM</sequence>
<evidence type="ECO:0000256" key="5">
    <source>
        <dbReference type="SAM" id="MobiDB-lite"/>
    </source>
</evidence>
<dbReference type="InterPro" id="IPR013083">
    <property type="entry name" value="Znf_RING/FYVE/PHD"/>
</dbReference>
<dbReference type="SMART" id="SM00464">
    <property type="entry name" value="LON"/>
    <property type="match status" value="1"/>
</dbReference>
<dbReference type="PROSITE" id="PS00518">
    <property type="entry name" value="ZF_RING_1"/>
    <property type="match status" value="1"/>
</dbReference>
<feature type="domain" description="RING-type" evidence="6">
    <location>
        <begin position="151"/>
        <end position="189"/>
    </location>
</feature>
<evidence type="ECO:0000313" key="8">
    <source>
        <dbReference type="EMBL" id="KAK9687724.1"/>
    </source>
</evidence>
<dbReference type="SMART" id="SM00184">
    <property type="entry name" value="RING"/>
    <property type="match status" value="2"/>
</dbReference>
<dbReference type="EMBL" id="JASJQH010008609">
    <property type="protein sequence ID" value="KAK9687724.1"/>
    <property type="molecule type" value="Genomic_DNA"/>
</dbReference>
<evidence type="ECO:0000259" key="6">
    <source>
        <dbReference type="PROSITE" id="PS50089"/>
    </source>
</evidence>
<dbReference type="InterPro" id="IPR015947">
    <property type="entry name" value="PUA-like_sf"/>
</dbReference>
<dbReference type="Pfam" id="PF13923">
    <property type="entry name" value="zf-C3HC4_2"/>
    <property type="match status" value="1"/>
</dbReference>
<dbReference type="InterPro" id="IPR046336">
    <property type="entry name" value="Lon_prtase_N_sf"/>
</dbReference>
<dbReference type="SUPFAM" id="SSF57850">
    <property type="entry name" value="RING/U-box"/>
    <property type="match status" value="2"/>
</dbReference>
<evidence type="ECO:0000313" key="9">
    <source>
        <dbReference type="Proteomes" id="UP001479436"/>
    </source>
</evidence>
<reference evidence="8 9" key="1">
    <citation type="submission" date="2023-04" db="EMBL/GenBank/DDBJ databases">
        <title>Genome of Basidiobolus ranarum AG-B5.</title>
        <authorList>
            <person name="Stajich J.E."/>
            <person name="Carter-House D."/>
            <person name="Gryganskyi A."/>
        </authorList>
    </citation>
    <scope>NUCLEOTIDE SEQUENCE [LARGE SCALE GENOMIC DNA]</scope>
    <source>
        <strain evidence="8 9">AG-B5</strain>
    </source>
</reference>
<dbReference type="InterPro" id="IPR017907">
    <property type="entry name" value="Znf_RING_CS"/>
</dbReference>
<dbReference type="CDD" id="cd16514">
    <property type="entry name" value="RING-HC_LONFs_rpt2"/>
    <property type="match status" value="1"/>
</dbReference>
<dbReference type="Gene3D" id="3.30.40.10">
    <property type="entry name" value="Zinc/RING finger domain, C3HC4 (zinc finger)"/>
    <property type="match status" value="2"/>
</dbReference>
<dbReference type="Proteomes" id="UP001479436">
    <property type="component" value="Unassembled WGS sequence"/>
</dbReference>
<dbReference type="InterPro" id="IPR001841">
    <property type="entry name" value="Znf_RING"/>
</dbReference>
<gene>
    <name evidence="8" type="ORF">K7432_014674</name>
</gene>
<dbReference type="Gene3D" id="2.30.130.40">
    <property type="entry name" value="LON domain-like"/>
    <property type="match status" value="1"/>
</dbReference>
<feature type="domain" description="Lon N-terminal" evidence="7">
    <location>
        <begin position="233"/>
        <end position="450"/>
    </location>
</feature>
<keyword evidence="1" id="KW-0479">Metal-binding</keyword>
<evidence type="ECO:0000256" key="2">
    <source>
        <dbReference type="ARBA" id="ARBA00022771"/>
    </source>
</evidence>
<proteinExistence type="predicted"/>
<dbReference type="PANTHER" id="PTHR23327">
    <property type="entry name" value="RING FINGER PROTEIN 127"/>
    <property type="match status" value="1"/>
</dbReference>
<evidence type="ECO:0000256" key="1">
    <source>
        <dbReference type="ARBA" id="ARBA00022723"/>
    </source>
</evidence>
<dbReference type="SUPFAM" id="SSF88697">
    <property type="entry name" value="PUA domain-like"/>
    <property type="match status" value="1"/>
</dbReference>
<name>A0ABR2VP54_9FUNG</name>
<organism evidence="8 9">
    <name type="scientific">Basidiobolus ranarum</name>
    <dbReference type="NCBI Taxonomy" id="34480"/>
    <lineage>
        <taxon>Eukaryota</taxon>
        <taxon>Fungi</taxon>
        <taxon>Fungi incertae sedis</taxon>
        <taxon>Zoopagomycota</taxon>
        <taxon>Entomophthoromycotina</taxon>
        <taxon>Basidiobolomycetes</taxon>
        <taxon>Basidiobolales</taxon>
        <taxon>Basidiobolaceae</taxon>
        <taxon>Basidiobolus</taxon>
    </lineage>
</organism>
<keyword evidence="3" id="KW-0862">Zinc</keyword>
<dbReference type="InterPro" id="IPR003111">
    <property type="entry name" value="Lon_prtase_N"/>
</dbReference>
<keyword evidence="2 4" id="KW-0863">Zinc-finger</keyword>
<comment type="caution">
    <text evidence="8">The sequence shown here is derived from an EMBL/GenBank/DDBJ whole genome shotgun (WGS) entry which is preliminary data.</text>
</comment>